<evidence type="ECO:0000313" key="2">
    <source>
        <dbReference type="EMBL" id="CAG8777296.1"/>
    </source>
</evidence>
<gene>
    <name evidence="2" type="ORF">GMARGA_LOCUS19238</name>
</gene>
<dbReference type="EMBL" id="CAJVQB010015895">
    <property type="protein sequence ID" value="CAG8777296.1"/>
    <property type="molecule type" value="Genomic_DNA"/>
</dbReference>
<accession>A0ABN7VIQ2</accession>
<feature type="region of interest" description="Disordered" evidence="1">
    <location>
        <begin position="25"/>
        <end position="44"/>
    </location>
</feature>
<evidence type="ECO:0000256" key="1">
    <source>
        <dbReference type="SAM" id="MobiDB-lite"/>
    </source>
</evidence>
<protein>
    <submittedName>
        <fullName evidence="2">9941_t:CDS:1</fullName>
    </submittedName>
</protein>
<sequence>NHLARESYTRQRSLLTAEQLEHRHAQQHEAYRLRTEAESSQQTEHRSYLHHTQQRHASKIACMQTYDTTTIERHHLGSMDIECSYCCALQCIEEKVAGGVFTPVFSTCCVNGKVQLPTINQPPEPLLSLLTGEDIRSRNFEKTYNSVLAFTSMGAKID</sequence>
<feature type="non-terminal residue" evidence="2">
    <location>
        <position position="1"/>
    </location>
</feature>
<comment type="caution">
    <text evidence="2">The sequence shown here is derived from an EMBL/GenBank/DDBJ whole genome shotgun (WGS) entry which is preliminary data.</text>
</comment>
<organism evidence="2 3">
    <name type="scientific">Gigaspora margarita</name>
    <dbReference type="NCBI Taxonomy" id="4874"/>
    <lineage>
        <taxon>Eukaryota</taxon>
        <taxon>Fungi</taxon>
        <taxon>Fungi incertae sedis</taxon>
        <taxon>Mucoromycota</taxon>
        <taxon>Glomeromycotina</taxon>
        <taxon>Glomeromycetes</taxon>
        <taxon>Diversisporales</taxon>
        <taxon>Gigasporaceae</taxon>
        <taxon>Gigaspora</taxon>
    </lineage>
</organism>
<reference evidence="2 3" key="1">
    <citation type="submission" date="2021-06" db="EMBL/GenBank/DDBJ databases">
        <authorList>
            <person name="Kallberg Y."/>
            <person name="Tangrot J."/>
            <person name="Rosling A."/>
        </authorList>
    </citation>
    <scope>NUCLEOTIDE SEQUENCE [LARGE SCALE GENOMIC DNA]</scope>
    <source>
        <strain evidence="2 3">120-4 pot B 10/14</strain>
    </source>
</reference>
<keyword evidence="3" id="KW-1185">Reference proteome</keyword>
<dbReference type="Proteomes" id="UP000789901">
    <property type="component" value="Unassembled WGS sequence"/>
</dbReference>
<evidence type="ECO:0000313" key="3">
    <source>
        <dbReference type="Proteomes" id="UP000789901"/>
    </source>
</evidence>
<proteinExistence type="predicted"/>
<name>A0ABN7VIQ2_GIGMA</name>